<accession>A0AAP9WFV7</accession>
<dbReference type="InterPro" id="IPR028098">
    <property type="entry name" value="Glyco_trans_4-like_N"/>
</dbReference>
<name>A0AAP9WFV7_LEPIR</name>
<sequence length="395" mass="45007">MTLKVAILPSSDLSYNSGSVIFAKNLFVYLREQGLETYLLCSKLPLDMKTDYLEFIYMEPDVLNHPIVDDRFVDDREYGNSISKCLNFLFELHSKFTLDLVHAHYASFNSLAASIFKGITGVPFIVSSFGRDINIGYEADQRIRWMIQNSLPYADKIIVPDKNIELKILEIFSLNNIKLDIEEIPMPFDNKLLEEGFLEIDKSLPIFATVNSCFSPEKGIDTIIKAFAELVKDFPSRLYIAGIDDHPEEIHKKKLVDLVNSLEISGNVVFLGYLDRRDVGELLRCSDLLIDARLNGNFSSILLESMFLSSIVLSSKNGASEKIIQDGENGVLFSSGDYKELSIKMKELVINEELRASIESNVRKWQNQNADKYTYMSCFLKFKESYIDIIKKKGK</sequence>
<gene>
    <name evidence="3" type="ORF">Lepto782_24025</name>
</gene>
<evidence type="ECO:0000259" key="1">
    <source>
        <dbReference type="Pfam" id="PF00534"/>
    </source>
</evidence>
<dbReference type="PANTHER" id="PTHR12526:SF572">
    <property type="entry name" value="BLL5144 PROTEIN"/>
    <property type="match status" value="1"/>
</dbReference>
<evidence type="ECO:0000313" key="4">
    <source>
        <dbReference type="Proteomes" id="UP000663124"/>
    </source>
</evidence>
<feature type="domain" description="Glycosyl transferase family 1" evidence="1">
    <location>
        <begin position="204"/>
        <end position="365"/>
    </location>
</feature>
<evidence type="ECO:0000313" key="3">
    <source>
        <dbReference type="EMBL" id="QOI45241.1"/>
    </source>
</evidence>
<dbReference type="InterPro" id="IPR001296">
    <property type="entry name" value="Glyco_trans_1"/>
</dbReference>
<keyword evidence="3" id="KW-0614">Plasmid</keyword>
<protein>
    <submittedName>
        <fullName evidence="3">Glycosyltransferase family 4 protein</fullName>
    </submittedName>
</protein>
<dbReference type="Pfam" id="PF13439">
    <property type="entry name" value="Glyco_transf_4"/>
    <property type="match status" value="1"/>
</dbReference>
<dbReference type="Gene3D" id="3.40.50.2000">
    <property type="entry name" value="Glycogen Phosphorylase B"/>
    <property type="match status" value="2"/>
</dbReference>
<proteinExistence type="predicted"/>
<dbReference type="GO" id="GO:0016757">
    <property type="term" value="F:glycosyltransferase activity"/>
    <property type="evidence" value="ECO:0007669"/>
    <property type="project" value="InterPro"/>
</dbReference>
<dbReference type="EMBL" id="CP043890">
    <property type="protein sequence ID" value="QOI45241.1"/>
    <property type="molecule type" value="Genomic_DNA"/>
</dbReference>
<dbReference type="Pfam" id="PF00534">
    <property type="entry name" value="Glycos_transf_1"/>
    <property type="match status" value="1"/>
</dbReference>
<dbReference type="AlphaFoldDB" id="A0AAP9WFV7"/>
<geneLocation type="plasmid" evidence="3 4">
    <name>p3</name>
</geneLocation>
<dbReference type="SUPFAM" id="SSF53756">
    <property type="entry name" value="UDP-Glycosyltransferase/glycogen phosphorylase"/>
    <property type="match status" value="1"/>
</dbReference>
<dbReference type="Proteomes" id="UP000663124">
    <property type="component" value="Plasmid p3"/>
</dbReference>
<organism evidence="3 4">
    <name type="scientific">Leptospira interrogans serovar Canicola</name>
    <dbReference type="NCBI Taxonomy" id="211880"/>
    <lineage>
        <taxon>Bacteria</taxon>
        <taxon>Pseudomonadati</taxon>
        <taxon>Spirochaetota</taxon>
        <taxon>Spirochaetia</taxon>
        <taxon>Leptospirales</taxon>
        <taxon>Leptospiraceae</taxon>
        <taxon>Leptospira</taxon>
    </lineage>
</organism>
<dbReference type="PANTHER" id="PTHR12526">
    <property type="entry name" value="GLYCOSYLTRANSFERASE"/>
    <property type="match status" value="1"/>
</dbReference>
<evidence type="ECO:0000259" key="2">
    <source>
        <dbReference type="Pfam" id="PF13439"/>
    </source>
</evidence>
<feature type="domain" description="Glycosyltransferase subfamily 4-like N-terminal" evidence="2">
    <location>
        <begin position="18"/>
        <end position="165"/>
    </location>
</feature>
<dbReference type="CDD" id="cd03801">
    <property type="entry name" value="GT4_PimA-like"/>
    <property type="match status" value="1"/>
</dbReference>
<reference evidence="3" key="1">
    <citation type="submission" date="2019-09" db="EMBL/GenBank/DDBJ databases">
        <title>Comparative Genomics of Leptospira interrogans Reveals Genome Plasticity - A Common Adaptive Strategy for Survival in Various Hosts.</title>
        <authorList>
            <person name="Ramli S.R."/>
            <person name="Bunk B."/>
            <person name="Goris M."/>
            <person name="Bhuju S."/>
            <person name="Jarek M."/>
            <person name="Sproer C."/>
            <person name="Mustakim S."/>
            <person name="Strommenger B."/>
            <person name="Pessler F."/>
        </authorList>
    </citation>
    <scope>NUCLEOTIDE SEQUENCE</scope>
    <source>
        <strain evidence="3">782</strain>
        <plasmid evidence="3">p3</plasmid>
    </source>
</reference>